<organism evidence="9 10">
    <name type="scientific">Wallemia hederae</name>
    <dbReference type="NCBI Taxonomy" id="1540922"/>
    <lineage>
        <taxon>Eukaryota</taxon>
        <taxon>Fungi</taxon>
        <taxon>Dikarya</taxon>
        <taxon>Basidiomycota</taxon>
        <taxon>Wallemiomycotina</taxon>
        <taxon>Wallemiomycetes</taxon>
        <taxon>Wallemiales</taxon>
        <taxon>Wallemiaceae</taxon>
        <taxon>Wallemia</taxon>
    </lineage>
</organism>
<feature type="domain" description="Proteasome alpha-type subunits" evidence="8">
    <location>
        <begin position="6"/>
        <end position="28"/>
    </location>
</feature>
<comment type="function">
    <text evidence="1">The proteasome is a multicatalytic proteinase complex which is characterized by its ability to cleave peptides with Arg, Phe, Tyr, Leu, and Glu adjacent to the leaving group at neutral or slightly basic pH. The proteasome has an ATP-dependent proteolytic activity.</text>
</comment>
<evidence type="ECO:0000256" key="6">
    <source>
        <dbReference type="PROSITE-ProRule" id="PRU00808"/>
    </source>
</evidence>
<dbReference type="CDD" id="cd03754">
    <property type="entry name" value="proteasome_alpha_type_6"/>
    <property type="match status" value="1"/>
</dbReference>
<sequence>MSRSSYDRFLTVFSPEGRIYQLEYAFKAISGSNQTAVALRGVDASVVITQKRVPDKLLDPDTVTHLFSITPTIGCVMTGIVPDARSQVMRARSEAAEFNYKYGYEISAEQLSRRIANINQVHTQRAGMRPLGISMMIIGWDDEVDAAQLFKVDPAGYFVGFKGTSSGTKQTEAINFLEKKFKIENLNLGYDGILELAVETLSSVLSSDLKAGEIEIGVVRKDDKVFRKLQEAEIDDLLQKIADKD</sequence>
<dbReference type="GO" id="GO:0005634">
    <property type="term" value="C:nucleus"/>
    <property type="evidence" value="ECO:0007669"/>
    <property type="project" value="UniProtKB-SubCell"/>
</dbReference>
<evidence type="ECO:0000256" key="4">
    <source>
        <dbReference type="ARBA" id="ARBA00023242"/>
    </source>
</evidence>
<dbReference type="InterPro" id="IPR029055">
    <property type="entry name" value="Ntn_hydrolases_N"/>
</dbReference>
<gene>
    <name evidence="9" type="ORF">E3P99_01673</name>
</gene>
<dbReference type="SMART" id="SM00948">
    <property type="entry name" value="Proteasome_A_N"/>
    <property type="match status" value="1"/>
</dbReference>
<dbReference type="Proteomes" id="UP000310189">
    <property type="component" value="Unassembled WGS sequence"/>
</dbReference>
<dbReference type="InterPro" id="IPR023332">
    <property type="entry name" value="Proteasome_alpha-type"/>
</dbReference>
<comment type="similarity">
    <text evidence="6 7">Belongs to the peptidase T1A family.</text>
</comment>
<proteinExistence type="inferred from homology"/>
<dbReference type="OrthoDB" id="431557at2759"/>
<evidence type="ECO:0000256" key="1">
    <source>
        <dbReference type="ARBA" id="ARBA00002000"/>
    </source>
</evidence>
<comment type="caution">
    <text evidence="9">The sequence shown here is derived from an EMBL/GenBank/DDBJ whole genome shotgun (WGS) entry which is preliminary data.</text>
</comment>
<evidence type="ECO:0000256" key="3">
    <source>
        <dbReference type="ARBA" id="ARBA00022942"/>
    </source>
</evidence>
<evidence type="ECO:0000259" key="8">
    <source>
        <dbReference type="PROSITE" id="PS00388"/>
    </source>
</evidence>
<keyword evidence="3 6" id="KW-0647">Proteasome</keyword>
<dbReference type="Gene3D" id="3.60.20.10">
    <property type="entry name" value="Glutamine Phosphoribosylpyrophosphate, subunit 1, domain 1"/>
    <property type="match status" value="1"/>
</dbReference>
<dbReference type="InterPro" id="IPR050115">
    <property type="entry name" value="Proteasome_alpha"/>
</dbReference>
<evidence type="ECO:0000256" key="2">
    <source>
        <dbReference type="ARBA" id="ARBA00022490"/>
    </source>
</evidence>
<protein>
    <recommendedName>
        <fullName evidence="7">Proteasome subunit alpha type</fullName>
    </recommendedName>
</protein>
<dbReference type="GO" id="GO:0006511">
    <property type="term" value="P:ubiquitin-dependent protein catabolic process"/>
    <property type="evidence" value="ECO:0007669"/>
    <property type="project" value="InterPro"/>
</dbReference>
<dbReference type="InterPro" id="IPR001353">
    <property type="entry name" value="Proteasome_sua/b"/>
</dbReference>
<keyword evidence="4 7" id="KW-0539">Nucleus</keyword>
<dbReference type="PROSITE" id="PS00388">
    <property type="entry name" value="PROTEASOME_ALPHA_1"/>
    <property type="match status" value="1"/>
</dbReference>
<evidence type="ECO:0000313" key="10">
    <source>
        <dbReference type="Proteomes" id="UP000310189"/>
    </source>
</evidence>
<comment type="subcellular location">
    <subcellularLocation>
        <location evidence="7">Cytoplasm</location>
    </subcellularLocation>
    <subcellularLocation>
        <location evidence="7">Nucleus</location>
    </subcellularLocation>
</comment>
<dbReference type="GO" id="GO:0019773">
    <property type="term" value="C:proteasome core complex, alpha-subunit complex"/>
    <property type="evidence" value="ECO:0007669"/>
    <property type="project" value="UniProtKB-UniRule"/>
</dbReference>
<dbReference type="PANTHER" id="PTHR11599">
    <property type="entry name" value="PROTEASOME SUBUNIT ALPHA/BETA"/>
    <property type="match status" value="1"/>
</dbReference>
<reference evidence="9 10" key="1">
    <citation type="submission" date="2019-03" db="EMBL/GenBank/DDBJ databases">
        <title>Sequencing 23 genomes of Wallemia ichthyophaga.</title>
        <authorList>
            <person name="Gostincar C."/>
        </authorList>
    </citation>
    <scope>NUCLEOTIDE SEQUENCE [LARGE SCALE GENOMIC DNA]</scope>
    <source>
        <strain evidence="9 10">EXF-5753</strain>
    </source>
</reference>
<comment type="subunit">
    <text evidence="5">The 26S proteasome consists of a 20S proteasome core and two 19S regulatory subunits. The 20S proteasome core is composed of 28 subunits that are arranged in four stacked rings, resulting in a barrel-shaped structure. The two end rings are each formed by seven alpha subunits, and the two central rings are each formed by seven beta subunits. The catalytic chamber with the active sites is on the inside of the barrel.</text>
</comment>
<evidence type="ECO:0000256" key="7">
    <source>
        <dbReference type="RuleBase" id="RU000551"/>
    </source>
</evidence>
<dbReference type="InterPro" id="IPR000426">
    <property type="entry name" value="Proteasome_asu_N"/>
</dbReference>
<keyword evidence="10" id="KW-1185">Reference proteome</keyword>
<evidence type="ECO:0000313" key="9">
    <source>
        <dbReference type="EMBL" id="TIA90164.1"/>
    </source>
</evidence>
<accession>A0A4T0FRD3</accession>
<dbReference type="AlphaFoldDB" id="A0A4T0FRD3"/>
<dbReference type="SUPFAM" id="SSF56235">
    <property type="entry name" value="N-terminal nucleophile aminohydrolases (Ntn hydrolases)"/>
    <property type="match status" value="1"/>
</dbReference>
<dbReference type="Pfam" id="PF00227">
    <property type="entry name" value="Proteasome"/>
    <property type="match status" value="1"/>
</dbReference>
<keyword evidence="2 7" id="KW-0963">Cytoplasm</keyword>
<evidence type="ECO:0000256" key="5">
    <source>
        <dbReference type="ARBA" id="ARBA00026071"/>
    </source>
</evidence>
<dbReference type="InterPro" id="IPR034642">
    <property type="entry name" value="Proteasome_subunit_alpha6"/>
</dbReference>
<dbReference type="PROSITE" id="PS51475">
    <property type="entry name" value="PROTEASOME_ALPHA_2"/>
    <property type="match status" value="1"/>
</dbReference>
<dbReference type="GO" id="GO:0005737">
    <property type="term" value="C:cytoplasm"/>
    <property type="evidence" value="ECO:0007669"/>
    <property type="project" value="UniProtKB-SubCell"/>
</dbReference>
<dbReference type="FunFam" id="3.60.20.10:FF:000055">
    <property type="entry name" value="Proteasome subunit alpha type"/>
    <property type="match status" value="1"/>
</dbReference>
<name>A0A4T0FRD3_9BASI</name>
<dbReference type="EMBL" id="SPNW01000021">
    <property type="protein sequence ID" value="TIA90164.1"/>
    <property type="molecule type" value="Genomic_DNA"/>
</dbReference>
<dbReference type="Pfam" id="PF10584">
    <property type="entry name" value="Proteasome_A_N"/>
    <property type="match status" value="1"/>
</dbReference>